<name>A0ACB8VJM4_9TELE</name>
<protein>
    <submittedName>
        <fullName evidence="1">Uncharacterized protein</fullName>
    </submittedName>
</protein>
<comment type="caution">
    <text evidence="1">The sequence shown here is derived from an EMBL/GenBank/DDBJ whole genome shotgun (WGS) entry which is preliminary data.</text>
</comment>
<organism evidence="1 2">
    <name type="scientific">Scortum barcoo</name>
    <name type="common">barcoo grunter</name>
    <dbReference type="NCBI Taxonomy" id="214431"/>
    <lineage>
        <taxon>Eukaryota</taxon>
        <taxon>Metazoa</taxon>
        <taxon>Chordata</taxon>
        <taxon>Craniata</taxon>
        <taxon>Vertebrata</taxon>
        <taxon>Euteleostomi</taxon>
        <taxon>Actinopterygii</taxon>
        <taxon>Neopterygii</taxon>
        <taxon>Teleostei</taxon>
        <taxon>Neoteleostei</taxon>
        <taxon>Acanthomorphata</taxon>
        <taxon>Eupercaria</taxon>
        <taxon>Centrarchiformes</taxon>
        <taxon>Terapontoidei</taxon>
        <taxon>Terapontidae</taxon>
        <taxon>Scortum</taxon>
    </lineage>
</organism>
<dbReference type="EMBL" id="CM041551">
    <property type="protein sequence ID" value="KAI3354728.1"/>
    <property type="molecule type" value="Genomic_DNA"/>
</dbReference>
<gene>
    <name evidence="1" type="ORF">L3Q82_004503</name>
</gene>
<accession>A0ACB8VJM4</accession>
<sequence length="138" mass="15544">MASLSPPLQPAGNIGSLLRKTDGLRKKKPKKSTKEPIKQKNTTTARREPEEARVELRRRGITVEEATPAEGSTFERELLGSCPKDIARQRTMSPRECGINSRVSRVIILLREKIPSTRESEYQIHKSQHGTRIGIAKF</sequence>
<dbReference type="Proteomes" id="UP000831701">
    <property type="component" value="Chromosome 21"/>
</dbReference>
<reference evidence="1" key="1">
    <citation type="submission" date="2022-04" db="EMBL/GenBank/DDBJ databases">
        <title>Jade perch genome.</title>
        <authorList>
            <person name="Chao B."/>
        </authorList>
    </citation>
    <scope>NUCLEOTIDE SEQUENCE</scope>
    <source>
        <strain evidence="1">CB-2022</strain>
    </source>
</reference>
<evidence type="ECO:0000313" key="2">
    <source>
        <dbReference type="Proteomes" id="UP000831701"/>
    </source>
</evidence>
<evidence type="ECO:0000313" key="1">
    <source>
        <dbReference type="EMBL" id="KAI3354728.1"/>
    </source>
</evidence>
<keyword evidence="2" id="KW-1185">Reference proteome</keyword>
<proteinExistence type="predicted"/>